<gene>
    <name evidence="2" type="ORF">ACJRO7_021920</name>
</gene>
<keyword evidence="3" id="KW-1185">Reference proteome</keyword>
<proteinExistence type="predicted"/>
<feature type="region of interest" description="Disordered" evidence="1">
    <location>
        <begin position="34"/>
        <end position="56"/>
    </location>
</feature>
<reference evidence="2 3" key="1">
    <citation type="submission" date="2024-11" db="EMBL/GenBank/DDBJ databases">
        <title>Chromosome-level genome assembly of Eucalyptus globulus Labill. provides insights into its genome evolution.</title>
        <authorList>
            <person name="Li X."/>
        </authorList>
    </citation>
    <scope>NUCLEOTIDE SEQUENCE [LARGE SCALE GENOMIC DNA]</scope>
    <source>
        <strain evidence="2">CL2024</strain>
        <tissue evidence="2">Fresh tender leaves</tissue>
    </source>
</reference>
<comment type="caution">
    <text evidence="2">The sequence shown here is derived from an EMBL/GenBank/DDBJ whole genome shotgun (WGS) entry which is preliminary data.</text>
</comment>
<evidence type="ECO:0000313" key="3">
    <source>
        <dbReference type="Proteomes" id="UP001634007"/>
    </source>
</evidence>
<evidence type="ECO:0000256" key="1">
    <source>
        <dbReference type="SAM" id="MobiDB-lite"/>
    </source>
</evidence>
<dbReference type="AlphaFoldDB" id="A0ABD3KLH9"/>
<evidence type="ECO:0000313" key="2">
    <source>
        <dbReference type="EMBL" id="KAL3740720.1"/>
    </source>
</evidence>
<name>A0ABD3KLH9_EUCGL</name>
<protein>
    <submittedName>
        <fullName evidence="2">Uncharacterized protein</fullName>
    </submittedName>
</protein>
<dbReference type="PANTHER" id="PTHR33647">
    <property type="entry name" value="OS01G0793900 PROTEIN"/>
    <property type="match status" value="1"/>
</dbReference>
<accession>A0ABD3KLH9</accession>
<dbReference type="PANTHER" id="PTHR33647:SF10">
    <property type="entry name" value="DUF4228 DOMAIN-CONTAINING PROTEIN"/>
    <property type="match status" value="1"/>
</dbReference>
<dbReference type="EMBL" id="JBJKBG010000005">
    <property type="protein sequence ID" value="KAL3740720.1"/>
    <property type="molecule type" value="Genomic_DNA"/>
</dbReference>
<sequence length="120" mass="13340">MGNCCRPESSSSTIWAGDDWNSLLREGGEGKERLLDDADGKKVSSSSSSSSSRRREIKIQISKEELEKLVQKIEAQGLSLEQVLPLLINKNTFDRRGSGFAKHGCHRSWRPALQSIPEVI</sequence>
<organism evidence="2 3">
    <name type="scientific">Eucalyptus globulus</name>
    <name type="common">Tasmanian blue gum</name>
    <dbReference type="NCBI Taxonomy" id="34317"/>
    <lineage>
        <taxon>Eukaryota</taxon>
        <taxon>Viridiplantae</taxon>
        <taxon>Streptophyta</taxon>
        <taxon>Embryophyta</taxon>
        <taxon>Tracheophyta</taxon>
        <taxon>Spermatophyta</taxon>
        <taxon>Magnoliopsida</taxon>
        <taxon>eudicotyledons</taxon>
        <taxon>Gunneridae</taxon>
        <taxon>Pentapetalae</taxon>
        <taxon>rosids</taxon>
        <taxon>malvids</taxon>
        <taxon>Myrtales</taxon>
        <taxon>Myrtaceae</taxon>
        <taxon>Myrtoideae</taxon>
        <taxon>Eucalypteae</taxon>
        <taxon>Eucalyptus</taxon>
    </lineage>
</organism>
<dbReference type="Proteomes" id="UP001634007">
    <property type="component" value="Unassembled WGS sequence"/>
</dbReference>